<dbReference type="Proteomes" id="UP001231189">
    <property type="component" value="Unassembled WGS sequence"/>
</dbReference>
<accession>A0AAD8S1G8</accession>
<comment type="caution">
    <text evidence="1">The sequence shown here is derived from an EMBL/GenBank/DDBJ whole genome shotgun (WGS) entry which is preliminary data.</text>
</comment>
<dbReference type="AlphaFoldDB" id="A0AAD8S1G8"/>
<keyword evidence="3" id="KW-1185">Reference proteome</keyword>
<dbReference type="EMBL" id="JAUUTY010000004">
    <property type="protein sequence ID" value="KAK1642269.1"/>
    <property type="molecule type" value="Genomic_DNA"/>
</dbReference>
<evidence type="ECO:0000313" key="2">
    <source>
        <dbReference type="EMBL" id="KAK1642269.1"/>
    </source>
</evidence>
<protein>
    <submittedName>
        <fullName evidence="1">Uncharacterized protein</fullName>
    </submittedName>
</protein>
<reference evidence="1" key="1">
    <citation type="submission" date="2023-07" db="EMBL/GenBank/DDBJ databases">
        <title>A chromosome-level genome assembly of Lolium multiflorum.</title>
        <authorList>
            <person name="Chen Y."/>
            <person name="Copetti D."/>
            <person name="Kolliker R."/>
            <person name="Studer B."/>
        </authorList>
    </citation>
    <scope>NUCLEOTIDE SEQUENCE</scope>
    <source>
        <strain evidence="1">02402/16</strain>
        <tissue evidence="1">Leaf</tissue>
    </source>
</reference>
<name>A0AAD8S1G8_LOLMU</name>
<dbReference type="EMBL" id="JAUUTY010000004">
    <property type="protein sequence ID" value="KAK1642252.1"/>
    <property type="molecule type" value="Genomic_DNA"/>
</dbReference>
<proteinExistence type="predicted"/>
<gene>
    <name evidence="1" type="ORF">QYE76_060057</name>
    <name evidence="2" type="ORF">QYE76_060074</name>
</gene>
<evidence type="ECO:0000313" key="1">
    <source>
        <dbReference type="EMBL" id="KAK1642252.1"/>
    </source>
</evidence>
<evidence type="ECO:0000313" key="3">
    <source>
        <dbReference type="Proteomes" id="UP001231189"/>
    </source>
</evidence>
<organism evidence="1 3">
    <name type="scientific">Lolium multiflorum</name>
    <name type="common">Italian ryegrass</name>
    <name type="synonym">Lolium perenne subsp. multiflorum</name>
    <dbReference type="NCBI Taxonomy" id="4521"/>
    <lineage>
        <taxon>Eukaryota</taxon>
        <taxon>Viridiplantae</taxon>
        <taxon>Streptophyta</taxon>
        <taxon>Embryophyta</taxon>
        <taxon>Tracheophyta</taxon>
        <taxon>Spermatophyta</taxon>
        <taxon>Magnoliopsida</taxon>
        <taxon>Liliopsida</taxon>
        <taxon>Poales</taxon>
        <taxon>Poaceae</taxon>
        <taxon>BOP clade</taxon>
        <taxon>Pooideae</taxon>
        <taxon>Poodae</taxon>
        <taxon>Poeae</taxon>
        <taxon>Poeae Chloroplast Group 2 (Poeae type)</taxon>
        <taxon>Loliodinae</taxon>
        <taxon>Loliinae</taxon>
        <taxon>Lolium</taxon>
    </lineage>
</organism>
<sequence length="75" mass="8176">MAGKGGKCLLAEKTTVAKGSADKDKDKMKAPVSRSSRAGIQLLKWLLDIRWFAWNMGFRMIVSNLGAEEAFSGIS</sequence>